<reference evidence="1" key="2">
    <citation type="submission" date="2014-07" db="EMBL/GenBank/DDBJ databases">
        <authorList>
            <person name="Hull J."/>
        </authorList>
    </citation>
    <scope>NUCLEOTIDE SEQUENCE</scope>
</reference>
<dbReference type="EMBL" id="GDHC01000305">
    <property type="protein sequence ID" value="JAQ18324.1"/>
    <property type="molecule type" value="Transcribed_RNA"/>
</dbReference>
<protein>
    <submittedName>
        <fullName evidence="1">Protein sip-5</fullName>
    </submittedName>
</protein>
<name>A0A0A9YG05_LYGHE</name>
<evidence type="ECO:0000313" key="1">
    <source>
        <dbReference type="EMBL" id="JAG30561.1"/>
    </source>
</evidence>
<dbReference type="EMBL" id="GBHO01013043">
    <property type="protein sequence ID" value="JAG30561.1"/>
    <property type="molecule type" value="Transcribed_RNA"/>
</dbReference>
<proteinExistence type="predicted"/>
<gene>
    <name evidence="1" type="primary">sip-5</name>
    <name evidence="1" type="ORF">CM83_18655</name>
    <name evidence="2" type="ORF">g.9335</name>
</gene>
<organism evidence="1">
    <name type="scientific">Lygus hesperus</name>
    <name type="common">Western plant bug</name>
    <dbReference type="NCBI Taxonomy" id="30085"/>
    <lineage>
        <taxon>Eukaryota</taxon>
        <taxon>Metazoa</taxon>
        <taxon>Ecdysozoa</taxon>
        <taxon>Arthropoda</taxon>
        <taxon>Hexapoda</taxon>
        <taxon>Insecta</taxon>
        <taxon>Pterygota</taxon>
        <taxon>Neoptera</taxon>
        <taxon>Paraneoptera</taxon>
        <taxon>Hemiptera</taxon>
        <taxon>Heteroptera</taxon>
        <taxon>Panheteroptera</taxon>
        <taxon>Cimicomorpha</taxon>
        <taxon>Miridae</taxon>
        <taxon>Mirini</taxon>
        <taxon>Lygus</taxon>
    </lineage>
</organism>
<feature type="non-terminal residue" evidence="1">
    <location>
        <position position="1"/>
    </location>
</feature>
<sequence>THTHTHKMGNWCCGIKDEKLETHTSSNDVNEAKVETTPLELSVELEYSTECCGDCGTKCNLQYMETPTTLVHAGERTSVGHCSATFVSIYNTSIHTAYTVKA</sequence>
<accession>A0A0A9YG05</accession>
<dbReference type="AlphaFoldDB" id="A0A0A9YG05"/>
<reference evidence="1" key="1">
    <citation type="journal article" date="2014" name="PLoS ONE">
        <title>Transcriptome-Based Identification of ABC Transporters in the Western Tarnished Plant Bug Lygus hesperus.</title>
        <authorList>
            <person name="Hull J.J."/>
            <person name="Chaney K."/>
            <person name="Geib S.M."/>
            <person name="Fabrick J.A."/>
            <person name="Brent C.S."/>
            <person name="Walsh D."/>
            <person name="Lavine L.C."/>
        </authorList>
    </citation>
    <scope>NUCLEOTIDE SEQUENCE</scope>
</reference>
<reference evidence="2" key="3">
    <citation type="journal article" date="2016" name="Gigascience">
        <title>De novo construction of an expanded transcriptome assembly for the western tarnished plant bug, Lygus hesperus.</title>
        <authorList>
            <person name="Tassone E.E."/>
            <person name="Geib S.M."/>
            <person name="Hall B."/>
            <person name="Fabrick J.A."/>
            <person name="Brent C.S."/>
            <person name="Hull J.J."/>
        </authorList>
    </citation>
    <scope>NUCLEOTIDE SEQUENCE</scope>
</reference>
<evidence type="ECO:0000313" key="2">
    <source>
        <dbReference type="EMBL" id="JAQ18324.1"/>
    </source>
</evidence>